<dbReference type="SFLD" id="SFLDS00003">
    <property type="entry name" value="Haloacid_Dehalogenase"/>
    <property type="match status" value="1"/>
</dbReference>
<dbReference type="KEGG" id="tti:THITH_12805"/>
<dbReference type="RefSeq" id="WP_006748454.1">
    <property type="nucleotide sequence ID" value="NZ_CP007029.1"/>
</dbReference>
<proteinExistence type="predicted"/>
<dbReference type="InterPro" id="IPR006439">
    <property type="entry name" value="HAD-SF_hydro_IA"/>
</dbReference>
<organism evidence="1 2">
    <name type="scientific">Thioalkalivibrio paradoxus ARh 1</name>
    <dbReference type="NCBI Taxonomy" id="713585"/>
    <lineage>
        <taxon>Bacteria</taxon>
        <taxon>Pseudomonadati</taxon>
        <taxon>Pseudomonadota</taxon>
        <taxon>Gammaproteobacteria</taxon>
        <taxon>Chromatiales</taxon>
        <taxon>Ectothiorhodospiraceae</taxon>
        <taxon>Thioalkalivibrio</taxon>
    </lineage>
</organism>
<dbReference type="CDD" id="cd07528">
    <property type="entry name" value="HAD_CbbY-like"/>
    <property type="match status" value="1"/>
</dbReference>
<dbReference type="Pfam" id="PF00702">
    <property type="entry name" value="Hydrolase"/>
    <property type="match status" value="1"/>
</dbReference>
<dbReference type="SFLD" id="SFLDG01129">
    <property type="entry name" value="C1.5:_HAD__Beta-PGM__Phosphata"/>
    <property type="match status" value="1"/>
</dbReference>
<reference evidence="1 2" key="1">
    <citation type="submission" date="2013-12" db="EMBL/GenBank/DDBJ databases">
        <authorList>
            <consortium name="DOE Joint Genome Institute"/>
            <person name="Muyzer G."/>
            <person name="Huntemann M."/>
            <person name="Han J."/>
            <person name="Chen A."/>
            <person name="Kyrpides N."/>
            <person name="Mavromatis K."/>
            <person name="Markowitz V."/>
            <person name="Palaniappan K."/>
            <person name="Ivanova N."/>
            <person name="Schaumberg A."/>
            <person name="Pati A."/>
            <person name="Liolios K."/>
            <person name="Nordberg H.P."/>
            <person name="Cantor M.N."/>
            <person name="Hua S.X."/>
            <person name="Woyke T."/>
        </authorList>
    </citation>
    <scope>NUCLEOTIDE SEQUENCE [LARGE SCALE GENOMIC DNA]</scope>
    <source>
        <strain evidence="1 2">ARh 1</strain>
    </source>
</reference>
<dbReference type="SUPFAM" id="SSF56784">
    <property type="entry name" value="HAD-like"/>
    <property type="match status" value="1"/>
</dbReference>
<name>W0DQ32_9GAMM</name>
<dbReference type="GO" id="GO:0016787">
    <property type="term" value="F:hydrolase activity"/>
    <property type="evidence" value="ECO:0007669"/>
    <property type="project" value="InterPro"/>
</dbReference>
<protein>
    <submittedName>
        <fullName evidence="1">CbbY</fullName>
    </submittedName>
</protein>
<dbReference type="PANTHER" id="PTHR42896:SF2">
    <property type="entry name" value="CBBY-LIKE PROTEIN"/>
    <property type="match status" value="1"/>
</dbReference>
<dbReference type="SFLD" id="SFLDG01135">
    <property type="entry name" value="C1.5.6:_HAD__Beta-PGM__Phospha"/>
    <property type="match status" value="1"/>
</dbReference>
<gene>
    <name evidence="1" type="ORF">THITH_12805</name>
</gene>
<dbReference type="InterPro" id="IPR044999">
    <property type="entry name" value="CbbY-like"/>
</dbReference>
<dbReference type="HOGENOM" id="CLU_045011_0_2_6"/>
<dbReference type="InterPro" id="IPR023198">
    <property type="entry name" value="PGP-like_dom2"/>
</dbReference>
<dbReference type="Gene3D" id="1.10.150.240">
    <property type="entry name" value="Putative phosphatase, domain 2"/>
    <property type="match status" value="1"/>
</dbReference>
<dbReference type="EMBL" id="CP007029">
    <property type="protein sequence ID" value="AHE98985.1"/>
    <property type="molecule type" value="Genomic_DNA"/>
</dbReference>
<dbReference type="Gene3D" id="3.40.50.1000">
    <property type="entry name" value="HAD superfamily/HAD-like"/>
    <property type="match status" value="1"/>
</dbReference>
<accession>W0DQ32</accession>
<dbReference type="NCBIfam" id="TIGR01509">
    <property type="entry name" value="HAD-SF-IA-v3"/>
    <property type="match status" value="1"/>
</dbReference>
<keyword evidence="2" id="KW-1185">Reference proteome</keyword>
<dbReference type="SFLD" id="SFLDF00035">
    <property type="entry name" value="phosphoglycolate_phosphatase"/>
    <property type="match status" value="1"/>
</dbReference>
<dbReference type="InterPro" id="IPR023214">
    <property type="entry name" value="HAD_sf"/>
</dbReference>
<dbReference type="PRINTS" id="PR00413">
    <property type="entry name" value="HADHALOGNASE"/>
</dbReference>
<dbReference type="InterPro" id="IPR036412">
    <property type="entry name" value="HAD-like_sf"/>
</dbReference>
<dbReference type="STRING" id="713585.THITH_12805"/>
<dbReference type="AlphaFoldDB" id="W0DQ32"/>
<dbReference type="OrthoDB" id="9782449at2"/>
<evidence type="ECO:0000313" key="2">
    <source>
        <dbReference type="Proteomes" id="UP000005289"/>
    </source>
</evidence>
<dbReference type="Proteomes" id="UP000005289">
    <property type="component" value="Chromosome"/>
</dbReference>
<dbReference type="PANTHER" id="PTHR42896">
    <property type="entry name" value="XYLULOSE-1,5-BISPHOSPHATE (XUBP) PHOSPHATASE"/>
    <property type="match status" value="1"/>
</dbReference>
<sequence length="258" mass="27796">MPPLAALVFDVDGTLADTERDGHRVAFNRAFAEAGLTWHWDVARYGQLLRVTGGKERIRQYLSEDWPDLLREPGIDARIRALHAAKTRHYVALLETGAIPLRPGVRRLLEEARASGLRLAIATTTTPENVTALLQATLGAEGVGWFEVIAAGDVVPAKKPAPDIFHRALQALDLPPDACLAFEDSDNGVRAARGAGLPVIVTTNGYTRDQNFAGALVVLDGFGEPDAPATVLAGPAPVSPYVDVPSLLHWHRLIQGRT</sequence>
<evidence type="ECO:0000313" key="1">
    <source>
        <dbReference type="EMBL" id="AHE98985.1"/>
    </source>
</evidence>